<feature type="transmembrane region" description="Helical" evidence="5">
    <location>
        <begin position="91"/>
        <end position="110"/>
    </location>
</feature>
<dbReference type="Pfam" id="PF07690">
    <property type="entry name" value="MFS_1"/>
    <property type="match status" value="1"/>
</dbReference>
<feature type="domain" description="Major facilitator superfamily (MFS) profile" evidence="6">
    <location>
        <begin position="25"/>
        <end position="436"/>
    </location>
</feature>
<feature type="transmembrane region" description="Helical" evidence="5">
    <location>
        <begin position="59"/>
        <end position="79"/>
    </location>
</feature>
<comment type="subcellular location">
    <subcellularLocation>
        <location evidence="1">Membrane</location>
        <topology evidence="1">Multi-pass membrane protein</topology>
    </subcellularLocation>
</comment>
<organism evidence="7 8">
    <name type="scientific">Vitreoscilla massiliensis</name>
    <dbReference type="NCBI Taxonomy" id="1689272"/>
    <lineage>
        <taxon>Bacteria</taxon>
        <taxon>Pseudomonadati</taxon>
        <taxon>Pseudomonadota</taxon>
        <taxon>Betaproteobacteria</taxon>
        <taxon>Neisseriales</taxon>
        <taxon>Neisseriaceae</taxon>
        <taxon>Vitreoscilla</taxon>
    </lineage>
</organism>
<dbReference type="InterPro" id="IPR005829">
    <property type="entry name" value="Sugar_transporter_CS"/>
</dbReference>
<feature type="transmembrane region" description="Helical" evidence="5">
    <location>
        <begin position="259"/>
        <end position="281"/>
    </location>
</feature>
<protein>
    <submittedName>
        <fullName evidence="7">Aromatic acid/H+ symport family MFS transporter</fullName>
    </submittedName>
</protein>
<dbReference type="PROSITE" id="PS00217">
    <property type="entry name" value="SUGAR_TRANSPORT_2"/>
    <property type="match status" value="1"/>
</dbReference>
<gene>
    <name evidence="7" type="ORF">LVJ82_10745</name>
</gene>
<dbReference type="RefSeq" id="WP_058356590.1">
    <property type="nucleotide sequence ID" value="NZ_CABKVG010000009.1"/>
</dbReference>
<dbReference type="PANTHER" id="PTHR23508:SF10">
    <property type="entry name" value="CARBOXYLIC ACID TRANSPORTER PROTEIN HOMOLOG"/>
    <property type="match status" value="1"/>
</dbReference>
<evidence type="ECO:0000259" key="6">
    <source>
        <dbReference type="PROSITE" id="PS50850"/>
    </source>
</evidence>
<evidence type="ECO:0000313" key="8">
    <source>
        <dbReference type="Proteomes" id="UP000832011"/>
    </source>
</evidence>
<dbReference type="InterPro" id="IPR011701">
    <property type="entry name" value="MFS"/>
</dbReference>
<evidence type="ECO:0000313" key="7">
    <source>
        <dbReference type="EMBL" id="UOO87970.1"/>
    </source>
</evidence>
<dbReference type="InterPro" id="IPR036259">
    <property type="entry name" value="MFS_trans_sf"/>
</dbReference>
<proteinExistence type="predicted"/>
<keyword evidence="2 5" id="KW-0812">Transmembrane</keyword>
<evidence type="ECO:0000256" key="2">
    <source>
        <dbReference type="ARBA" id="ARBA00022692"/>
    </source>
</evidence>
<name>A0ABY4DWS4_9NEIS</name>
<dbReference type="PROSITE" id="PS50850">
    <property type="entry name" value="MFS"/>
    <property type="match status" value="1"/>
</dbReference>
<dbReference type="InterPro" id="IPR020846">
    <property type="entry name" value="MFS_dom"/>
</dbReference>
<dbReference type="CDD" id="cd17365">
    <property type="entry name" value="MFS_PcaK_like"/>
    <property type="match status" value="1"/>
</dbReference>
<dbReference type="SUPFAM" id="SSF103473">
    <property type="entry name" value="MFS general substrate transporter"/>
    <property type="match status" value="1"/>
</dbReference>
<feature type="transmembrane region" description="Helical" evidence="5">
    <location>
        <begin position="23"/>
        <end position="47"/>
    </location>
</feature>
<dbReference type="EMBL" id="CP091511">
    <property type="protein sequence ID" value="UOO87970.1"/>
    <property type="molecule type" value="Genomic_DNA"/>
</dbReference>
<dbReference type="PROSITE" id="PS00216">
    <property type="entry name" value="SUGAR_TRANSPORT_1"/>
    <property type="match status" value="1"/>
</dbReference>
<feature type="transmembrane region" description="Helical" evidence="5">
    <location>
        <begin position="177"/>
        <end position="199"/>
    </location>
</feature>
<dbReference type="Proteomes" id="UP000832011">
    <property type="component" value="Chromosome"/>
</dbReference>
<evidence type="ECO:0000256" key="5">
    <source>
        <dbReference type="SAM" id="Phobius"/>
    </source>
</evidence>
<keyword evidence="3 5" id="KW-1133">Transmembrane helix</keyword>
<evidence type="ECO:0000256" key="3">
    <source>
        <dbReference type="ARBA" id="ARBA00022989"/>
    </source>
</evidence>
<sequence length="454" mass="47628">MNHTEKIDVRALIDQQGMSATQWLIIALCFGIVAADGIDVAIMGFLAPEIIADWGITKAAFGLIMGAAPFGLVFGALFAGPMSDRIGRKTVLVTAVAIFGVLTLITAFSSNPTQMAILRFLTGIGLGAAMPNTTTLIAEFVPEKRKSFLITVMFLGFAIGSAGVGFIAAYLTPLYGWHTVLMFGGILPLVLLPLLIIFLPESVRFMLLKGKAQDKIRRTLNRISQQPLSPQAEFFCTEPVQSKKPLGVLFTPSYVKTTLALWLTYFMGLLVIYLITSWLPTMMKDAGLSIKQAANITALFQTGGIIGALSTGWLMDRFKPTKIIAIGYALGAACIVVLGMGGVLSSGLGVCVFAAGVCMNGAQTGLNAFAPTCYPTAARATGVSWMQGMGRFGSILGSSIGGALVGMGWGFTGIITCLAIPALAAGAAVLMGKRIGDNDNNSAMASTPPVASKS</sequence>
<keyword evidence="4 5" id="KW-0472">Membrane</keyword>
<dbReference type="Gene3D" id="1.20.1250.20">
    <property type="entry name" value="MFS general substrate transporter like domains"/>
    <property type="match status" value="1"/>
</dbReference>
<accession>A0ABY4DWS4</accession>
<feature type="transmembrane region" description="Helical" evidence="5">
    <location>
        <begin position="148"/>
        <end position="171"/>
    </location>
</feature>
<feature type="transmembrane region" description="Helical" evidence="5">
    <location>
        <begin position="409"/>
        <end position="431"/>
    </location>
</feature>
<feature type="transmembrane region" description="Helical" evidence="5">
    <location>
        <begin position="116"/>
        <end position="141"/>
    </location>
</feature>
<reference evidence="7 8" key="1">
    <citation type="journal article" date="2022" name="Res Sq">
        <title>Evolution of multicellular longitudinally dividing oral cavity symbionts (Neisseriaceae).</title>
        <authorList>
            <person name="Nyongesa S."/>
            <person name="Weber P."/>
            <person name="Bernet E."/>
            <person name="Pullido F."/>
            <person name="Nieckarz M."/>
            <person name="Delaby M."/>
            <person name="Nieves C."/>
            <person name="Viehboeck T."/>
            <person name="Krause N."/>
            <person name="Rivera-Millot A."/>
            <person name="Nakamura A."/>
            <person name="Vischer N."/>
            <person name="VanNieuwenhze M."/>
            <person name="Brun Y."/>
            <person name="Cava F."/>
            <person name="Bulgheresi S."/>
            <person name="Veyrier F."/>
        </authorList>
    </citation>
    <scope>NUCLEOTIDE SEQUENCE [LARGE SCALE GENOMIC DNA]</scope>
    <source>
        <strain evidence="7 8">SN4</strain>
    </source>
</reference>
<evidence type="ECO:0000256" key="1">
    <source>
        <dbReference type="ARBA" id="ARBA00004141"/>
    </source>
</evidence>
<evidence type="ECO:0000256" key="4">
    <source>
        <dbReference type="ARBA" id="ARBA00023136"/>
    </source>
</evidence>
<dbReference type="PANTHER" id="PTHR23508">
    <property type="entry name" value="CARBOXYLIC ACID TRANSPORTER PROTEIN HOMOLOG"/>
    <property type="match status" value="1"/>
</dbReference>
<keyword evidence="8" id="KW-1185">Reference proteome</keyword>
<feature type="transmembrane region" description="Helical" evidence="5">
    <location>
        <begin position="293"/>
        <end position="314"/>
    </location>
</feature>
<feature type="transmembrane region" description="Helical" evidence="5">
    <location>
        <begin position="326"/>
        <end position="355"/>
    </location>
</feature>